<gene>
    <name evidence="3" type="ORF">ADH67_06145</name>
</gene>
<dbReference type="InterPro" id="IPR013430">
    <property type="entry name" value="Toxin_antidote_HigA"/>
</dbReference>
<dbReference type="GeneID" id="78361609"/>
<dbReference type="Gene3D" id="1.10.260.40">
    <property type="entry name" value="lambda repressor-like DNA-binding domains"/>
    <property type="match status" value="1"/>
</dbReference>
<dbReference type="Pfam" id="PF01381">
    <property type="entry name" value="HTH_3"/>
    <property type="match status" value="1"/>
</dbReference>
<keyword evidence="1" id="KW-0238">DNA-binding</keyword>
<comment type="caution">
    <text evidence="3">The sequence shown here is derived from an EMBL/GenBank/DDBJ whole genome shotgun (WGS) entry which is preliminary data.</text>
</comment>
<proteinExistence type="predicted"/>
<feature type="domain" description="HTH cro/C1-type" evidence="2">
    <location>
        <begin position="13"/>
        <end position="67"/>
    </location>
</feature>
<dbReference type="InterPro" id="IPR001387">
    <property type="entry name" value="Cro/C1-type_HTH"/>
</dbReference>
<protein>
    <submittedName>
        <fullName evidence="3">Addiction module antidote protein, HigA family</fullName>
    </submittedName>
</protein>
<dbReference type="InterPro" id="IPR010982">
    <property type="entry name" value="Lambda_DNA-bd_dom_sf"/>
</dbReference>
<dbReference type="GO" id="GO:0003677">
    <property type="term" value="F:DNA binding"/>
    <property type="evidence" value="ECO:0007669"/>
    <property type="project" value="UniProtKB-KW"/>
</dbReference>
<evidence type="ECO:0000256" key="1">
    <source>
        <dbReference type="ARBA" id="ARBA00023125"/>
    </source>
</evidence>
<dbReference type="CDD" id="cd00093">
    <property type="entry name" value="HTH_XRE"/>
    <property type="match status" value="1"/>
</dbReference>
<dbReference type="Proteomes" id="UP000214610">
    <property type="component" value="Unassembled WGS sequence"/>
</dbReference>
<accession>A0A227KP27</accession>
<dbReference type="PANTHER" id="PTHR36924:SF1">
    <property type="entry name" value="ANTITOXIN HIGA-1"/>
    <property type="match status" value="1"/>
</dbReference>
<name>A0A227KP27_9BURK</name>
<dbReference type="PANTHER" id="PTHR36924">
    <property type="entry name" value="ANTITOXIN HIGA-1"/>
    <property type="match status" value="1"/>
</dbReference>
<dbReference type="NCBIfam" id="TIGR02607">
    <property type="entry name" value="antidote_HigA"/>
    <property type="match status" value="1"/>
</dbReference>
<keyword evidence="4" id="KW-1185">Reference proteome</keyword>
<dbReference type="AlphaFoldDB" id="A0A227KP27"/>
<evidence type="ECO:0000313" key="4">
    <source>
        <dbReference type="Proteomes" id="UP000214610"/>
    </source>
</evidence>
<dbReference type="PROSITE" id="PS50943">
    <property type="entry name" value="HTH_CROC1"/>
    <property type="match status" value="1"/>
</dbReference>
<sequence length="104" mass="11147">MTKLNPCHPGLIIEDVLTAFKITPAALAKALKISPSTVSRIISGKMGISADLALRVQKTLGISARLLLDMQSAYDLRQAEINVEKTGLLLSLPALVEKVSLTHN</sequence>
<evidence type="ECO:0000259" key="2">
    <source>
        <dbReference type="PROSITE" id="PS50943"/>
    </source>
</evidence>
<organism evidence="3 4">
    <name type="scientific">Turicimonas muris</name>
    <dbReference type="NCBI Taxonomy" id="1796652"/>
    <lineage>
        <taxon>Bacteria</taxon>
        <taxon>Pseudomonadati</taxon>
        <taxon>Pseudomonadota</taxon>
        <taxon>Betaproteobacteria</taxon>
        <taxon>Burkholderiales</taxon>
        <taxon>Sutterellaceae</taxon>
        <taxon>Turicimonas</taxon>
    </lineage>
</organism>
<dbReference type="SMART" id="SM00530">
    <property type="entry name" value="HTH_XRE"/>
    <property type="match status" value="1"/>
</dbReference>
<reference evidence="4" key="1">
    <citation type="submission" date="2017-05" db="EMBL/GenBank/DDBJ databases">
        <title>Improved OligoMM genomes.</title>
        <authorList>
            <person name="Garzetti D."/>
        </authorList>
    </citation>
    <scope>NUCLEOTIDE SEQUENCE [LARGE SCALE GENOMIC DNA]</scope>
    <source>
        <strain evidence="4">YL45</strain>
    </source>
</reference>
<dbReference type="EMBL" id="NHMP01000003">
    <property type="protein sequence ID" value="OXE49704.1"/>
    <property type="molecule type" value="Genomic_DNA"/>
</dbReference>
<dbReference type="SUPFAM" id="SSF47413">
    <property type="entry name" value="lambda repressor-like DNA-binding domains"/>
    <property type="match status" value="1"/>
</dbReference>
<evidence type="ECO:0000313" key="3">
    <source>
        <dbReference type="EMBL" id="OXE49704.1"/>
    </source>
</evidence>
<dbReference type="RefSeq" id="WP_066593137.1">
    <property type="nucleotide sequence ID" value="NZ_CAJTBZ010000049.1"/>
</dbReference>